<dbReference type="GO" id="GO:0044550">
    <property type="term" value="P:secondary metabolite biosynthetic process"/>
    <property type="evidence" value="ECO:0007669"/>
    <property type="project" value="TreeGrafter"/>
</dbReference>
<gene>
    <name evidence="3" type="ORF">DXC31_19280</name>
</gene>
<organism evidence="3 4">
    <name type="scientific">Mediterraneibacter gnavus</name>
    <name type="common">Ruminococcus gnavus</name>
    <dbReference type="NCBI Taxonomy" id="33038"/>
    <lineage>
        <taxon>Bacteria</taxon>
        <taxon>Bacillati</taxon>
        <taxon>Bacillota</taxon>
        <taxon>Clostridia</taxon>
        <taxon>Lachnospirales</taxon>
        <taxon>Lachnospiraceae</taxon>
        <taxon>Mediterraneibacter</taxon>
    </lineage>
</organism>
<evidence type="ECO:0000313" key="4">
    <source>
        <dbReference type="Proteomes" id="UP000260808"/>
    </source>
</evidence>
<dbReference type="Gene3D" id="3.40.50.12780">
    <property type="entry name" value="N-terminal domain of ligase-like"/>
    <property type="match status" value="1"/>
</dbReference>
<dbReference type="PANTHER" id="PTHR45527:SF10">
    <property type="entry name" value="PYOCHELIN SYNTHASE PCHF"/>
    <property type="match status" value="1"/>
</dbReference>
<dbReference type="PROSITE" id="PS00455">
    <property type="entry name" value="AMP_BINDING"/>
    <property type="match status" value="1"/>
</dbReference>
<dbReference type="SUPFAM" id="SSF56801">
    <property type="entry name" value="Acetyl-CoA synthetase-like"/>
    <property type="match status" value="1"/>
</dbReference>
<comment type="caution">
    <text evidence="3">The sequence shown here is derived from an EMBL/GenBank/DDBJ whole genome shotgun (WGS) entry which is preliminary data.</text>
</comment>
<feature type="non-terminal residue" evidence="3">
    <location>
        <position position="439"/>
    </location>
</feature>
<dbReference type="Pfam" id="PF00501">
    <property type="entry name" value="AMP-binding"/>
    <property type="match status" value="1"/>
</dbReference>
<reference evidence="3 4" key="1">
    <citation type="submission" date="2018-08" db="EMBL/GenBank/DDBJ databases">
        <title>A genome reference for cultivated species of the human gut microbiota.</title>
        <authorList>
            <person name="Zou Y."/>
            <person name="Xue W."/>
            <person name="Luo G."/>
        </authorList>
    </citation>
    <scope>NUCLEOTIDE SEQUENCE [LARGE SCALE GENOMIC DNA]</scope>
    <source>
        <strain evidence="3 4">TF01-20-2</strain>
    </source>
</reference>
<dbReference type="PRINTS" id="PR00154">
    <property type="entry name" value="AMPBINDING"/>
</dbReference>
<dbReference type="GO" id="GO:0043041">
    <property type="term" value="P:amino acid activation for nonribosomal peptide biosynthetic process"/>
    <property type="evidence" value="ECO:0007669"/>
    <property type="project" value="TreeGrafter"/>
</dbReference>
<dbReference type="InterPro" id="IPR020459">
    <property type="entry name" value="AMP-binding"/>
</dbReference>
<evidence type="ECO:0000313" key="3">
    <source>
        <dbReference type="EMBL" id="RGM11494.1"/>
    </source>
</evidence>
<evidence type="ECO:0000259" key="2">
    <source>
        <dbReference type="Pfam" id="PF00501"/>
    </source>
</evidence>
<dbReference type="GO" id="GO:0031177">
    <property type="term" value="F:phosphopantetheine binding"/>
    <property type="evidence" value="ECO:0007669"/>
    <property type="project" value="TreeGrafter"/>
</dbReference>
<evidence type="ECO:0000256" key="1">
    <source>
        <dbReference type="ARBA" id="ARBA00022598"/>
    </source>
</evidence>
<feature type="domain" description="AMP-dependent synthetase/ligase" evidence="2">
    <location>
        <begin position="2"/>
        <end position="196"/>
    </location>
</feature>
<dbReference type="GO" id="GO:0005737">
    <property type="term" value="C:cytoplasm"/>
    <property type="evidence" value="ECO:0007669"/>
    <property type="project" value="TreeGrafter"/>
</dbReference>
<protein>
    <recommendedName>
        <fullName evidence="2">AMP-dependent synthetase/ligase domain-containing protein</fullName>
    </recommendedName>
</protein>
<keyword evidence="1" id="KW-0436">Ligase</keyword>
<dbReference type="InterPro" id="IPR020845">
    <property type="entry name" value="AMP-binding_CS"/>
</dbReference>
<dbReference type="PANTHER" id="PTHR45527">
    <property type="entry name" value="NONRIBOSOMAL PEPTIDE SYNTHETASE"/>
    <property type="match status" value="1"/>
</dbReference>
<dbReference type="EMBL" id="QSSX01000174">
    <property type="protein sequence ID" value="RGM11494.1"/>
    <property type="molecule type" value="Genomic_DNA"/>
</dbReference>
<name>A0A3E4ULQ5_MEDGN</name>
<dbReference type="InterPro" id="IPR042099">
    <property type="entry name" value="ANL_N_sf"/>
</dbReference>
<dbReference type="InterPro" id="IPR000873">
    <property type="entry name" value="AMP-dep_synth/lig_dom"/>
</dbReference>
<proteinExistence type="predicted"/>
<dbReference type="GO" id="GO:0016874">
    <property type="term" value="F:ligase activity"/>
    <property type="evidence" value="ECO:0007669"/>
    <property type="project" value="UniProtKB-KW"/>
</dbReference>
<dbReference type="AlphaFoldDB" id="A0A3E4ULQ5"/>
<dbReference type="Proteomes" id="UP000260808">
    <property type="component" value="Unassembled WGS sequence"/>
</dbReference>
<accession>A0A3E4ULQ5</accession>
<sequence>MANQMANYLKQQGIQKGDKVAVLGYRNNTAIIGIMGILKLGAVFVPLDPGVPEQRTKYIRENSEWKYLLDTKKENEWKNFSNEYEMISIDSNSLAYIIYTSGSTGQPKGVMISNAAAVNTILDINKKFNITSNDKIAGISSLCFDLSIYDIFGTFAAGASLVIIENQRNMQDVMNCIEKNKVTVWNSVPAIMDMGIRYINNSKNTDYIWEQNSYEYVVNNKKMYWSPAAVWKIKDNTLYVNKKAFNDPFIVKLLPELYFFVQEGKSKQEILDEFSDLSANRLEEYINQFIDDHILVDSILTPEELFGTQDNLFQHTFGQRLIYDAEAYQKFKNVQMRRHLEYSGESTKLPRDFKYPDVIKNRKSTRVFNEKEKIPFNTFSAAISVFAKTGRVLEYLMKKKKFHSIHFQQLYLCLHKEMRMEKKNITIQVQVACIQLIYS</sequence>